<dbReference type="CDD" id="cd07012">
    <property type="entry name" value="PBP2_Bug_TTT"/>
    <property type="match status" value="1"/>
</dbReference>
<dbReference type="Gene3D" id="3.40.190.150">
    <property type="entry name" value="Bordetella uptake gene, domain 1"/>
    <property type="match status" value="1"/>
</dbReference>
<dbReference type="eggNOG" id="COG3181">
    <property type="taxonomic scope" value="Bacteria"/>
</dbReference>
<dbReference type="InterPro" id="IPR005064">
    <property type="entry name" value="BUG"/>
</dbReference>
<reference evidence="3 4" key="1">
    <citation type="submission" date="2017-01" db="EMBL/GenBank/DDBJ databases">
        <authorList>
            <person name="Mah S.A."/>
            <person name="Swanson W.J."/>
            <person name="Moy G.W."/>
            <person name="Vacquier V.D."/>
        </authorList>
    </citation>
    <scope>NUCLEOTIDE SEQUENCE [LARGE SCALE GENOMIC DNA]</scope>
    <source>
        <strain evidence="3 4">DSM 22694</strain>
    </source>
</reference>
<dbReference type="Gene3D" id="3.40.190.10">
    <property type="entry name" value="Periplasmic binding protein-like II"/>
    <property type="match status" value="1"/>
</dbReference>
<dbReference type="PANTHER" id="PTHR42928:SF5">
    <property type="entry name" value="BLR1237 PROTEIN"/>
    <property type="match status" value="1"/>
</dbReference>
<dbReference type="Proteomes" id="UP000186110">
    <property type="component" value="Chromosome"/>
</dbReference>
<accession>A0A1P8K9T9</accession>
<feature type="signal peptide" evidence="2">
    <location>
        <begin position="1"/>
        <end position="26"/>
    </location>
</feature>
<dbReference type="Pfam" id="PF03401">
    <property type="entry name" value="TctC"/>
    <property type="match status" value="1"/>
</dbReference>
<name>A0A1P8K9T9_9BURK</name>
<evidence type="ECO:0000313" key="4">
    <source>
        <dbReference type="Proteomes" id="UP000186110"/>
    </source>
</evidence>
<sequence>MTTSLATWARQFVAVASIVSASLASAQSWPDKVIKIIVPLPPGGPSDIVLRSAMEKMQPILKQPLVLENKPGANGNLGAAEVARATPDGYTWLWTTDTTITVNPHVYEKMQFKVTDLEPVIRASSFSQILVCNPNVGVKTLTDLVRKAKEKELSYASGGPGSPGHLTTELLKATAGIQMLHVPYKGPAPAMQDMLGGQVECGFLAGPTVLPHVRAGRLTALAISGSKRSLLLPEVPTVAESGYPGFDATFSLLLFAPKGTPAATVQSMQSAMVAALKTPDLIEKLRLSDQEVIASSGAEAAQRLAADSKKWGDVARRIKLVLE</sequence>
<dbReference type="InterPro" id="IPR042100">
    <property type="entry name" value="Bug_dom1"/>
</dbReference>
<dbReference type="AlphaFoldDB" id="A0A1P8K9T9"/>
<evidence type="ECO:0000256" key="1">
    <source>
        <dbReference type="ARBA" id="ARBA00006987"/>
    </source>
</evidence>
<evidence type="ECO:0000313" key="3">
    <source>
        <dbReference type="EMBL" id="APW42742.1"/>
    </source>
</evidence>
<protein>
    <submittedName>
        <fullName evidence="3">Solute receptor</fullName>
    </submittedName>
</protein>
<comment type="similarity">
    <text evidence="1">Belongs to the UPF0065 (bug) family.</text>
</comment>
<evidence type="ECO:0000256" key="2">
    <source>
        <dbReference type="SAM" id="SignalP"/>
    </source>
</evidence>
<dbReference type="STRING" id="1484693.RS694_09505"/>
<dbReference type="PANTHER" id="PTHR42928">
    <property type="entry name" value="TRICARBOXYLATE-BINDING PROTEIN"/>
    <property type="match status" value="1"/>
</dbReference>
<dbReference type="PIRSF" id="PIRSF017082">
    <property type="entry name" value="YflP"/>
    <property type="match status" value="1"/>
</dbReference>
<feature type="chain" id="PRO_5010358063" evidence="2">
    <location>
        <begin position="27"/>
        <end position="323"/>
    </location>
</feature>
<dbReference type="KEGG" id="rsb:RS694_09505"/>
<keyword evidence="2" id="KW-0732">Signal</keyword>
<dbReference type="EMBL" id="CP019239">
    <property type="protein sequence ID" value="APW42742.1"/>
    <property type="molecule type" value="Genomic_DNA"/>
</dbReference>
<keyword evidence="3" id="KW-0675">Receptor</keyword>
<organism evidence="3 4">
    <name type="scientific">Rhodoferax saidenbachensis</name>
    <dbReference type="NCBI Taxonomy" id="1484693"/>
    <lineage>
        <taxon>Bacteria</taxon>
        <taxon>Pseudomonadati</taxon>
        <taxon>Pseudomonadota</taxon>
        <taxon>Betaproteobacteria</taxon>
        <taxon>Burkholderiales</taxon>
        <taxon>Comamonadaceae</taxon>
        <taxon>Rhodoferax</taxon>
    </lineage>
</organism>
<proteinExistence type="inferred from homology"/>
<keyword evidence="4" id="KW-1185">Reference proteome</keyword>
<dbReference type="SUPFAM" id="SSF53850">
    <property type="entry name" value="Periplasmic binding protein-like II"/>
    <property type="match status" value="1"/>
</dbReference>
<gene>
    <name evidence="3" type="ORF">RS694_09505</name>
</gene>